<name>E9G7N9_DAPPU</name>
<dbReference type="KEGG" id="dpx:DAPPUDRAFT_314840"/>
<keyword evidence="3" id="KW-1185">Reference proteome</keyword>
<feature type="compositionally biased region" description="Polar residues" evidence="1">
    <location>
        <begin position="140"/>
        <end position="156"/>
    </location>
</feature>
<feature type="compositionally biased region" description="Basic and acidic residues" evidence="1">
    <location>
        <begin position="35"/>
        <end position="44"/>
    </location>
</feature>
<dbReference type="PhylomeDB" id="E9G7N9"/>
<dbReference type="Proteomes" id="UP000000305">
    <property type="component" value="Unassembled WGS sequence"/>
</dbReference>
<dbReference type="InParanoid" id="E9G7N9"/>
<dbReference type="OrthoDB" id="10443163at2759"/>
<gene>
    <name evidence="2" type="ORF">DAPPUDRAFT_314840</name>
</gene>
<dbReference type="AlphaFoldDB" id="E9G7N9"/>
<proteinExistence type="predicted"/>
<reference evidence="2 3" key="1">
    <citation type="journal article" date="2011" name="Science">
        <title>The ecoresponsive genome of Daphnia pulex.</title>
        <authorList>
            <person name="Colbourne J.K."/>
            <person name="Pfrender M.E."/>
            <person name="Gilbert D."/>
            <person name="Thomas W.K."/>
            <person name="Tucker A."/>
            <person name="Oakley T.H."/>
            <person name="Tokishita S."/>
            <person name="Aerts A."/>
            <person name="Arnold G.J."/>
            <person name="Basu M.K."/>
            <person name="Bauer D.J."/>
            <person name="Caceres C.E."/>
            <person name="Carmel L."/>
            <person name="Casola C."/>
            <person name="Choi J.H."/>
            <person name="Detter J.C."/>
            <person name="Dong Q."/>
            <person name="Dusheyko S."/>
            <person name="Eads B.D."/>
            <person name="Frohlich T."/>
            <person name="Geiler-Samerotte K.A."/>
            <person name="Gerlach D."/>
            <person name="Hatcher P."/>
            <person name="Jogdeo S."/>
            <person name="Krijgsveld J."/>
            <person name="Kriventseva E.V."/>
            <person name="Kultz D."/>
            <person name="Laforsch C."/>
            <person name="Lindquist E."/>
            <person name="Lopez J."/>
            <person name="Manak J.R."/>
            <person name="Muller J."/>
            <person name="Pangilinan J."/>
            <person name="Patwardhan R.P."/>
            <person name="Pitluck S."/>
            <person name="Pritham E.J."/>
            <person name="Rechtsteiner A."/>
            <person name="Rho M."/>
            <person name="Rogozin I.B."/>
            <person name="Sakarya O."/>
            <person name="Salamov A."/>
            <person name="Schaack S."/>
            <person name="Shapiro H."/>
            <person name="Shiga Y."/>
            <person name="Skalitzky C."/>
            <person name="Smith Z."/>
            <person name="Souvorov A."/>
            <person name="Sung W."/>
            <person name="Tang Z."/>
            <person name="Tsuchiya D."/>
            <person name="Tu H."/>
            <person name="Vos H."/>
            <person name="Wang M."/>
            <person name="Wolf Y.I."/>
            <person name="Yamagata H."/>
            <person name="Yamada T."/>
            <person name="Ye Y."/>
            <person name="Shaw J.R."/>
            <person name="Andrews J."/>
            <person name="Crease T.J."/>
            <person name="Tang H."/>
            <person name="Lucas S.M."/>
            <person name="Robertson H.M."/>
            <person name="Bork P."/>
            <person name="Koonin E.V."/>
            <person name="Zdobnov E.M."/>
            <person name="Grigoriev I.V."/>
            <person name="Lynch M."/>
            <person name="Boore J.L."/>
        </authorList>
    </citation>
    <scope>NUCLEOTIDE SEQUENCE [LARGE SCALE GENOMIC DNA]</scope>
</reference>
<dbReference type="HOGENOM" id="CLU_1152745_0_0_1"/>
<evidence type="ECO:0000313" key="2">
    <source>
        <dbReference type="EMBL" id="EFX84621.1"/>
    </source>
</evidence>
<sequence>MSNRDPRFDYRFDYDYPEFPYPHYGEDYDQYRERSPLRRPDVPDPYHYARGRPQVQFYPDHTDPFRHNYDPRSYPTFNEYEDECCDEWEDEEEDGQVETGRQWLPKNPPGADQVASGTSKGKALVKKSNPKASRAEEPVPSTSSQATPLLVTDGQSLGSKTQVESVATDIPHLVSKEICEEISSLLVNGVSTEQSLQTSKEFPLSFEEQGFSLMPPKLDGFMSRRAREKGLRSLVREKMRW</sequence>
<feature type="compositionally biased region" description="Acidic residues" evidence="1">
    <location>
        <begin position="79"/>
        <end position="96"/>
    </location>
</feature>
<organism evidence="2 3">
    <name type="scientific">Daphnia pulex</name>
    <name type="common">Water flea</name>
    <dbReference type="NCBI Taxonomy" id="6669"/>
    <lineage>
        <taxon>Eukaryota</taxon>
        <taxon>Metazoa</taxon>
        <taxon>Ecdysozoa</taxon>
        <taxon>Arthropoda</taxon>
        <taxon>Crustacea</taxon>
        <taxon>Branchiopoda</taxon>
        <taxon>Diplostraca</taxon>
        <taxon>Cladocera</taxon>
        <taxon>Anomopoda</taxon>
        <taxon>Daphniidae</taxon>
        <taxon>Daphnia</taxon>
    </lineage>
</organism>
<accession>E9G7N9</accession>
<evidence type="ECO:0000256" key="1">
    <source>
        <dbReference type="SAM" id="MobiDB-lite"/>
    </source>
</evidence>
<evidence type="ECO:0000313" key="3">
    <source>
        <dbReference type="Proteomes" id="UP000000305"/>
    </source>
</evidence>
<feature type="region of interest" description="Disordered" evidence="1">
    <location>
        <begin position="35"/>
        <end position="156"/>
    </location>
</feature>
<feature type="compositionally biased region" description="Basic and acidic residues" evidence="1">
    <location>
        <begin position="60"/>
        <end position="70"/>
    </location>
</feature>
<protein>
    <submittedName>
        <fullName evidence="2">Uncharacterized protein</fullName>
    </submittedName>
</protein>
<dbReference type="EMBL" id="GL732534">
    <property type="protein sequence ID" value="EFX84621.1"/>
    <property type="molecule type" value="Genomic_DNA"/>
</dbReference>